<dbReference type="SUPFAM" id="SSF51905">
    <property type="entry name" value="FAD/NAD(P)-binding domain"/>
    <property type="match status" value="1"/>
</dbReference>
<dbReference type="AlphaFoldDB" id="A0A1Y1ZFU1"/>
<keyword evidence="6" id="KW-1133">Transmembrane helix</keyword>
<proteinExistence type="predicted"/>
<dbReference type="InterPro" id="IPR036188">
    <property type="entry name" value="FAD/NAD-bd_sf"/>
</dbReference>
<dbReference type="InterPro" id="IPR050641">
    <property type="entry name" value="RIFMO-like"/>
</dbReference>
<evidence type="ECO:0000256" key="6">
    <source>
        <dbReference type="SAM" id="Phobius"/>
    </source>
</evidence>
<dbReference type="PANTHER" id="PTHR43004:SF19">
    <property type="entry name" value="BINDING MONOOXYGENASE, PUTATIVE (JCVI)-RELATED"/>
    <property type="match status" value="1"/>
</dbReference>
<dbReference type="PRINTS" id="PR00420">
    <property type="entry name" value="RNGMNOXGNASE"/>
</dbReference>
<keyword evidence="4" id="KW-0560">Oxidoreductase</keyword>
<dbReference type="STRING" id="1231657.A0A1Y1ZFU1"/>
<dbReference type="PANTHER" id="PTHR43004">
    <property type="entry name" value="TRK SYSTEM POTASSIUM UPTAKE PROTEIN"/>
    <property type="match status" value="1"/>
</dbReference>
<feature type="compositionally biased region" description="Low complexity" evidence="5">
    <location>
        <begin position="344"/>
        <end position="366"/>
    </location>
</feature>
<name>A0A1Y1ZFU1_9PLEO</name>
<gene>
    <name evidence="8" type="ORF">BCR34DRAFT_665692</name>
</gene>
<evidence type="ECO:0000256" key="3">
    <source>
        <dbReference type="ARBA" id="ARBA00022827"/>
    </source>
</evidence>
<dbReference type="GO" id="GO:0016709">
    <property type="term" value="F:oxidoreductase activity, acting on paired donors, with incorporation or reduction of molecular oxygen, NAD(P)H as one donor, and incorporation of one atom of oxygen"/>
    <property type="evidence" value="ECO:0007669"/>
    <property type="project" value="UniProtKB-ARBA"/>
</dbReference>
<dbReference type="Pfam" id="PF01494">
    <property type="entry name" value="FAD_binding_3"/>
    <property type="match status" value="1"/>
</dbReference>
<dbReference type="Gene3D" id="3.50.50.60">
    <property type="entry name" value="FAD/NAD(P)-binding domain"/>
    <property type="match status" value="1"/>
</dbReference>
<comment type="caution">
    <text evidence="8">The sequence shown here is derived from an EMBL/GenBank/DDBJ whole genome shotgun (WGS) entry which is preliminary data.</text>
</comment>
<dbReference type="Proteomes" id="UP000193144">
    <property type="component" value="Unassembled WGS sequence"/>
</dbReference>
<feature type="domain" description="FAD-binding" evidence="7">
    <location>
        <begin position="22"/>
        <end position="348"/>
    </location>
</feature>
<feature type="transmembrane region" description="Helical" evidence="6">
    <location>
        <begin position="20"/>
        <end position="39"/>
    </location>
</feature>
<accession>A0A1Y1ZFU1</accession>
<evidence type="ECO:0000256" key="1">
    <source>
        <dbReference type="ARBA" id="ARBA00001974"/>
    </source>
</evidence>
<reference evidence="8 9" key="1">
    <citation type="submission" date="2016-07" db="EMBL/GenBank/DDBJ databases">
        <title>Pervasive Adenine N6-methylation of Active Genes in Fungi.</title>
        <authorList>
            <consortium name="DOE Joint Genome Institute"/>
            <person name="Mondo S.J."/>
            <person name="Dannebaum R.O."/>
            <person name="Kuo R.C."/>
            <person name="Labutti K."/>
            <person name="Haridas S."/>
            <person name="Kuo A."/>
            <person name="Salamov A."/>
            <person name="Ahrendt S.R."/>
            <person name="Lipzen A."/>
            <person name="Sullivan W."/>
            <person name="Andreopoulos W.B."/>
            <person name="Clum A."/>
            <person name="Lindquist E."/>
            <person name="Daum C."/>
            <person name="Ramamoorthy G.K."/>
            <person name="Gryganskyi A."/>
            <person name="Culley D."/>
            <person name="Magnuson J.K."/>
            <person name="James T.Y."/>
            <person name="O'Malley M.A."/>
            <person name="Stajich J.E."/>
            <person name="Spatafora J.W."/>
            <person name="Visel A."/>
            <person name="Grigoriev I.V."/>
        </authorList>
    </citation>
    <scope>NUCLEOTIDE SEQUENCE [LARGE SCALE GENOMIC DNA]</scope>
    <source>
        <strain evidence="8 9">CBS 115471</strain>
    </source>
</reference>
<dbReference type="Gene3D" id="3.30.70.2450">
    <property type="match status" value="1"/>
</dbReference>
<evidence type="ECO:0000256" key="5">
    <source>
        <dbReference type="SAM" id="MobiDB-lite"/>
    </source>
</evidence>
<feature type="region of interest" description="Disordered" evidence="5">
    <location>
        <begin position="344"/>
        <end position="370"/>
    </location>
</feature>
<organism evidence="8 9">
    <name type="scientific">Clohesyomyces aquaticus</name>
    <dbReference type="NCBI Taxonomy" id="1231657"/>
    <lineage>
        <taxon>Eukaryota</taxon>
        <taxon>Fungi</taxon>
        <taxon>Dikarya</taxon>
        <taxon>Ascomycota</taxon>
        <taxon>Pezizomycotina</taxon>
        <taxon>Dothideomycetes</taxon>
        <taxon>Pleosporomycetidae</taxon>
        <taxon>Pleosporales</taxon>
        <taxon>Lindgomycetaceae</taxon>
        <taxon>Clohesyomyces</taxon>
    </lineage>
</organism>
<sequence>MSNPSNTSNPPTHKNAPSSPLPIVIAGGGCVGLFLALLLTQSAIPNPILVIEPHAPSPNETRAMAHQPPIFPLFAKAGLMPELQSLGTMSTGICFRKSVRYGSELIAGKKFGEGEVGQLLLPQWKFQECLVRRVRQGKGEVRVGWRVVGFVDHSSCSPDPQSVTVTIQSSSGQEEAIEAAYLIGADGGRSTIRTLLSIPFDGETLDSQLVATDIRFPFDKHGFYDANFVIDDQEYGLISKIDDDGLWRVSYGVPGEMSHEEIVRTVREKLDRKVPGKEKGYEVVRVAPYRAQQRCAETFWRGRVGLVGDAAHLTNPYAGLGLASGIADAHDLALVLARILSSPSSPSLNSSTSSTTSNPSHPSSPSAKTLLNSWSSARRQKFLTVVDAPSRAAFIRVRSDVSTDEKLKEFLERDPLVRALRGGMPMPIGRGPGVGLSVDVEGLDGWGSL</sequence>
<evidence type="ECO:0000313" key="9">
    <source>
        <dbReference type="Proteomes" id="UP000193144"/>
    </source>
</evidence>
<dbReference type="OrthoDB" id="10016252at2759"/>
<evidence type="ECO:0000256" key="2">
    <source>
        <dbReference type="ARBA" id="ARBA00022630"/>
    </source>
</evidence>
<evidence type="ECO:0000313" key="8">
    <source>
        <dbReference type="EMBL" id="ORY09138.1"/>
    </source>
</evidence>
<evidence type="ECO:0000259" key="7">
    <source>
        <dbReference type="Pfam" id="PF01494"/>
    </source>
</evidence>
<dbReference type="EMBL" id="MCFA01000090">
    <property type="protein sequence ID" value="ORY09138.1"/>
    <property type="molecule type" value="Genomic_DNA"/>
</dbReference>
<keyword evidence="2" id="KW-0285">Flavoprotein</keyword>
<comment type="cofactor">
    <cofactor evidence="1">
        <name>FAD</name>
        <dbReference type="ChEBI" id="CHEBI:57692"/>
    </cofactor>
</comment>
<keyword evidence="6" id="KW-0472">Membrane</keyword>
<keyword evidence="9" id="KW-1185">Reference proteome</keyword>
<keyword evidence="6" id="KW-0812">Transmembrane</keyword>
<dbReference type="InterPro" id="IPR002938">
    <property type="entry name" value="FAD-bd"/>
</dbReference>
<evidence type="ECO:0000256" key="4">
    <source>
        <dbReference type="ARBA" id="ARBA00023002"/>
    </source>
</evidence>
<keyword evidence="3" id="KW-0274">FAD</keyword>
<dbReference type="GO" id="GO:0071949">
    <property type="term" value="F:FAD binding"/>
    <property type="evidence" value="ECO:0007669"/>
    <property type="project" value="InterPro"/>
</dbReference>
<protein>
    <recommendedName>
        <fullName evidence="7">FAD-binding domain-containing protein</fullName>
    </recommendedName>
</protein>